<gene>
    <name evidence="2" type="ORF">CGGC5_v002365</name>
</gene>
<proteinExistence type="predicted"/>
<evidence type="ECO:0000313" key="2">
    <source>
        <dbReference type="EMBL" id="KAF4490605.1"/>
    </source>
</evidence>
<sequence>MKPVEPGETWQVVKETDRERERRKHGVSTRASKCQGLLSRRNEPRLGVEMVAQHGQDSQEAENGCGLNKRITEKG</sequence>
<dbReference type="RefSeq" id="XP_066009614.1">
    <property type="nucleotide sequence ID" value="XM_066150951.1"/>
</dbReference>
<dbReference type="Proteomes" id="UP000011096">
    <property type="component" value="Unassembled WGS sequence"/>
</dbReference>
<dbReference type="InParanoid" id="A0A7J6JIU5"/>
<reference evidence="2 3" key="1">
    <citation type="submission" date="2012-08" db="EMBL/GenBank/DDBJ databases">
        <authorList>
            <person name="Gan P.H.P."/>
            <person name="Ikeda K."/>
            <person name="Irieda H."/>
            <person name="Narusaka M."/>
            <person name="O'Connell R.J."/>
            <person name="Narusaka Y."/>
            <person name="Takano Y."/>
            <person name="Kubo Y."/>
            <person name="Shirasu K."/>
        </authorList>
    </citation>
    <scope>NUCLEOTIDE SEQUENCE [LARGE SCALE GENOMIC DNA]</scope>
    <source>
        <strain evidence="2 3">Nara gc5</strain>
    </source>
</reference>
<protein>
    <submittedName>
        <fullName evidence="2">Uncharacterized protein</fullName>
    </submittedName>
</protein>
<name>A0A7J6JIU5_COLFN</name>
<dbReference type="AlphaFoldDB" id="A0A7J6JIU5"/>
<dbReference type="GeneID" id="90979649"/>
<reference evidence="2 3" key="2">
    <citation type="submission" date="2020-04" db="EMBL/GenBank/DDBJ databases">
        <title>Genome sequencing and assembly of multiple isolates from the Colletotrichum gloeosporioides species complex.</title>
        <authorList>
            <person name="Gan P."/>
            <person name="Shirasu K."/>
        </authorList>
    </citation>
    <scope>NUCLEOTIDE SEQUENCE [LARGE SCALE GENOMIC DNA]</scope>
    <source>
        <strain evidence="2 3">Nara gc5</strain>
    </source>
</reference>
<feature type="region of interest" description="Disordered" evidence="1">
    <location>
        <begin position="1"/>
        <end position="33"/>
    </location>
</feature>
<keyword evidence="3" id="KW-1185">Reference proteome</keyword>
<feature type="region of interest" description="Disordered" evidence="1">
    <location>
        <begin position="54"/>
        <end position="75"/>
    </location>
</feature>
<accession>A0A7J6JIU5</accession>
<evidence type="ECO:0000256" key="1">
    <source>
        <dbReference type="SAM" id="MobiDB-lite"/>
    </source>
</evidence>
<evidence type="ECO:0000313" key="3">
    <source>
        <dbReference type="Proteomes" id="UP000011096"/>
    </source>
</evidence>
<dbReference type="EMBL" id="ANPB02000001">
    <property type="protein sequence ID" value="KAF4490605.1"/>
    <property type="molecule type" value="Genomic_DNA"/>
</dbReference>
<organism evidence="2 3">
    <name type="scientific">Colletotrichum fructicola (strain Nara gc5)</name>
    <name type="common">Anthracnose fungus</name>
    <name type="synonym">Colletotrichum gloeosporioides (strain Nara gc5)</name>
    <dbReference type="NCBI Taxonomy" id="1213859"/>
    <lineage>
        <taxon>Eukaryota</taxon>
        <taxon>Fungi</taxon>
        <taxon>Dikarya</taxon>
        <taxon>Ascomycota</taxon>
        <taxon>Pezizomycotina</taxon>
        <taxon>Sordariomycetes</taxon>
        <taxon>Hypocreomycetidae</taxon>
        <taxon>Glomerellales</taxon>
        <taxon>Glomerellaceae</taxon>
        <taxon>Colletotrichum</taxon>
        <taxon>Colletotrichum gloeosporioides species complex</taxon>
    </lineage>
</organism>
<comment type="caution">
    <text evidence="2">The sequence shown here is derived from an EMBL/GenBank/DDBJ whole genome shotgun (WGS) entry which is preliminary data.</text>
</comment>